<dbReference type="SUPFAM" id="SSF53335">
    <property type="entry name" value="S-adenosyl-L-methionine-dependent methyltransferases"/>
    <property type="match status" value="1"/>
</dbReference>
<keyword evidence="3" id="KW-0949">S-adenosyl-L-methionine</keyword>
<dbReference type="PANTHER" id="PTHR43712">
    <property type="entry name" value="PUTATIVE (AFU_ORTHOLOGUE AFUA_4G14580)-RELATED"/>
    <property type="match status" value="1"/>
</dbReference>
<dbReference type="InterPro" id="IPR001077">
    <property type="entry name" value="COMT_C"/>
</dbReference>
<keyword evidence="1" id="KW-0489">Methyltransferase</keyword>
<reference evidence="5" key="1">
    <citation type="submission" date="2010-05" db="EMBL/GenBank/DDBJ databases">
        <title>The Genome Sequence of Magnaporthe poae strain ATCC 64411.</title>
        <authorList>
            <consortium name="The Broad Institute Genome Sequencing Platform"/>
            <consortium name="Broad Institute Genome Sequencing Center for Infectious Disease"/>
            <person name="Ma L.-J."/>
            <person name="Dead R."/>
            <person name="Young S."/>
            <person name="Zeng Q."/>
            <person name="Koehrsen M."/>
            <person name="Alvarado L."/>
            <person name="Berlin A."/>
            <person name="Chapman S.B."/>
            <person name="Chen Z."/>
            <person name="Freedman E."/>
            <person name="Gellesch M."/>
            <person name="Goldberg J."/>
            <person name="Griggs A."/>
            <person name="Gujja S."/>
            <person name="Heilman E.R."/>
            <person name="Heiman D."/>
            <person name="Hepburn T."/>
            <person name="Howarth C."/>
            <person name="Jen D."/>
            <person name="Larson L."/>
            <person name="Mehta T."/>
            <person name="Neiman D."/>
            <person name="Pearson M."/>
            <person name="Roberts A."/>
            <person name="Saif S."/>
            <person name="Shea T."/>
            <person name="Shenoy N."/>
            <person name="Sisk P."/>
            <person name="Stolte C."/>
            <person name="Sykes S."/>
            <person name="Walk T."/>
            <person name="White J."/>
            <person name="Yandava C."/>
            <person name="Haas B."/>
            <person name="Nusbaum C."/>
            <person name="Birren B."/>
        </authorList>
    </citation>
    <scope>NUCLEOTIDE SEQUENCE</scope>
    <source>
        <strain evidence="5">ATCC 64411</strain>
    </source>
</reference>
<gene>
    <name evidence="5" type="ORF">MAPG_04200</name>
</gene>
<evidence type="ECO:0000256" key="2">
    <source>
        <dbReference type="ARBA" id="ARBA00022679"/>
    </source>
</evidence>
<dbReference type="GO" id="GO:0032259">
    <property type="term" value="P:methylation"/>
    <property type="evidence" value="ECO:0007669"/>
    <property type="project" value="UniProtKB-KW"/>
</dbReference>
<dbReference type="VEuPathDB" id="FungiDB:MAPG_04200"/>
<dbReference type="InterPro" id="IPR029063">
    <property type="entry name" value="SAM-dependent_MTases_sf"/>
</dbReference>
<dbReference type="Pfam" id="PF00891">
    <property type="entry name" value="Methyltransf_2"/>
    <property type="match status" value="1"/>
</dbReference>
<evidence type="ECO:0000256" key="1">
    <source>
        <dbReference type="ARBA" id="ARBA00022603"/>
    </source>
</evidence>
<dbReference type="InterPro" id="IPR036390">
    <property type="entry name" value="WH_DNA-bd_sf"/>
</dbReference>
<evidence type="ECO:0000259" key="4">
    <source>
        <dbReference type="Pfam" id="PF00891"/>
    </source>
</evidence>
<proteinExistence type="predicted"/>
<reference evidence="6" key="4">
    <citation type="journal article" date="2015" name="G3 (Bethesda)">
        <title>Genome sequences of three phytopathogenic species of the Magnaporthaceae family of fungi.</title>
        <authorList>
            <person name="Okagaki L.H."/>
            <person name="Nunes C.C."/>
            <person name="Sailsbery J."/>
            <person name="Clay B."/>
            <person name="Brown D."/>
            <person name="John T."/>
            <person name="Oh Y."/>
            <person name="Young N."/>
            <person name="Fitzgerald M."/>
            <person name="Haas B.J."/>
            <person name="Zeng Q."/>
            <person name="Young S."/>
            <person name="Adiconis X."/>
            <person name="Fan L."/>
            <person name="Levin J.Z."/>
            <person name="Mitchell T.K."/>
            <person name="Okubara P.A."/>
            <person name="Farman M.L."/>
            <person name="Kohn L.M."/>
            <person name="Birren B."/>
            <person name="Ma L.-J."/>
            <person name="Dean R.A."/>
        </authorList>
    </citation>
    <scope>NUCLEOTIDE SEQUENCE</scope>
    <source>
        <strain evidence="6">ATCC 64411 / 73-15</strain>
    </source>
</reference>
<evidence type="ECO:0000313" key="7">
    <source>
        <dbReference type="Proteomes" id="UP000011715"/>
    </source>
</evidence>
<dbReference type="EMBL" id="ADBL01000996">
    <property type="status" value="NOT_ANNOTATED_CDS"/>
    <property type="molecule type" value="Genomic_DNA"/>
</dbReference>
<dbReference type="EMBL" id="GL876968">
    <property type="protein sequence ID" value="KLU85170.1"/>
    <property type="molecule type" value="Genomic_DNA"/>
</dbReference>
<dbReference type="eggNOG" id="KOG3178">
    <property type="taxonomic scope" value="Eukaryota"/>
</dbReference>
<dbReference type="GO" id="GO:0008171">
    <property type="term" value="F:O-methyltransferase activity"/>
    <property type="evidence" value="ECO:0007669"/>
    <property type="project" value="InterPro"/>
</dbReference>
<evidence type="ECO:0000313" key="5">
    <source>
        <dbReference type="EMBL" id="KLU85170.1"/>
    </source>
</evidence>
<dbReference type="OMA" id="YCDEQAV"/>
<dbReference type="Proteomes" id="UP000011715">
    <property type="component" value="Unassembled WGS sequence"/>
</dbReference>
<sequence>MSGPGAADLVGLAEALLESAKAAQANPENKELKMAVAKMAKRVGSEAAGPESIIPMYAVAFGEIGATYQFMEWKLFDKIPKEKSISYQELADSVGADVSVISRLGGMLVASGRLIQTSSGHVKHSATSHMFANGHNAGNLFRILLEHGLRGYLHWPEFFAKYGPHEPTGPTHNPFTFSHGHPEMNVFDVVALDDERARIFASSMRSADSISARFGGPASIYDFSWLGVEAGKTAADGANARPLLVDVGGSHGDTLKHIMQVVTSLPQERCVLQDRAEVIEESARAADPALAGIRRIAHDFNTEQPVRGALVYLLRRVLHDYGDDVCIGILKHLAAALPADDDRARVLIMDQVLSDPPSPANAAADLVMLNIGGKERSPAIFEKIVGAAGMRVVKIHRKEGSEVGVVECAKA</sequence>
<evidence type="ECO:0000313" key="6">
    <source>
        <dbReference type="EnsemblFungi" id="MAPG_04200T0"/>
    </source>
</evidence>
<reference evidence="6" key="5">
    <citation type="submission" date="2015-06" db="UniProtKB">
        <authorList>
            <consortium name="EnsemblFungi"/>
        </authorList>
    </citation>
    <scope>IDENTIFICATION</scope>
    <source>
        <strain evidence="6">ATCC 64411</strain>
    </source>
</reference>
<organism evidence="6 7">
    <name type="scientific">Magnaporthiopsis poae (strain ATCC 64411 / 73-15)</name>
    <name type="common">Kentucky bluegrass fungus</name>
    <name type="synonym">Magnaporthe poae</name>
    <dbReference type="NCBI Taxonomy" id="644358"/>
    <lineage>
        <taxon>Eukaryota</taxon>
        <taxon>Fungi</taxon>
        <taxon>Dikarya</taxon>
        <taxon>Ascomycota</taxon>
        <taxon>Pezizomycotina</taxon>
        <taxon>Sordariomycetes</taxon>
        <taxon>Sordariomycetidae</taxon>
        <taxon>Magnaporthales</taxon>
        <taxon>Magnaporthaceae</taxon>
        <taxon>Magnaporthiopsis</taxon>
    </lineage>
</organism>
<dbReference type="OrthoDB" id="1535081at2759"/>
<dbReference type="AlphaFoldDB" id="A0A0C4DW31"/>
<dbReference type="SUPFAM" id="SSF46785">
    <property type="entry name" value="Winged helix' DNA-binding domain"/>
    <property type="match status" value="1"/>
</dbReference>
<feature type="domain" description="O-methyltransferase C-terminal" evidence="4">
    <location>
        <begin position="242"/>
        <end position="390"/>
    </location>
</feature>
<keyword evidence="7" id="KW-1185">Reference proteome</keyword>
<dbReference type="PROSITE" id="PS51683">
    <property type="entry name" value="SAM_OMT_II"/>
    <property type="match status" value="1"/>
</dbReference>
<evidence type="ECO:0000256" key="3">
    <source>
        <dbReference type="ARBA" id="ARBA00022691"/>
    </source>
</evidence>
<keyword evidence="2" id="KW-0808">Transferase</keyword>
<accession>A0A0C4DW31</accession>
<dbReference type="PANTHER" id="PTHR43712:SF16">
    <property type="entry name" value="O-METHYLTRANSFERASE ELCB"/>
    <property type="match status" value="1"/>
</dbReference>
<reference evidence="7" key="2">
    <citation type="submission" date="2010-05" db="EMBL/GenBank/DDBJ databases">
        <title>The genome sequence of Magnaporthe poae strain ATCC 64411.</title>
        <authorList>
            <person name="Ma L.-J."/>
            <person name="Dead R."/>
            <person name="Young S."/>
            <person name="Zeng Q."/>
            <person name="Koehrsen M."/>
            <person name="Alvarado L."/>
            <person name="Berlin A."/>
            <person name="Chapman S.B."/>
            <person name="Chen Z."/>
            <person name="Freedman E."/>
            <person name="Gellesch M."/>
            <person name="Goldberg J."/>
            <person name="Griggs A."/>
            <person name="Gujja S."/>
            <person name="Heilman E.R."/>
            <person name="Heiman D."/>
            <person name="Hepburn T."/>
            <person name="Howarth C."/>
            <person name="Jen D."/>
            <person name="Larson L."/>
            <person name="Mehta T."/>
            <person name="Neiman D."/>
            <person name="Pearson M."/>
            <person name="Roberts A."/>
            <person name="Saif S."/>
            <person name="Shea T."/>
            <person name="Shenoy N."/>
            <person name="Sisk P."/>
            <person name="Stolte C."/>
            <person name="Sykes S."/>
            <person name="Walk T."/>
            <person name="White J."/>
            <person name="Yandava C."/>
            <person name="Haas B."/>
            <person name="Nusbaum C."/>
            <person name="Birren B."/>
        </authorList>
    </citation>
    <scope>NUCLEOTIDE SEQUENCE [LARGE SCALE GENOMIC DNA]</scope>
    <source>
        <strain evidence="7">ATCC 64411 / 73-15</strain>
    </source>
</reference>
<dbReference type="Gene3D" id="3.40.50.150">
    <property type="entry name" value="Vaccinia Virus protein VP39"/>
    <property type="match status" value="1"/>
</dbReference>
<reference evidence="5" key="3">
    <citation type="submission" date="2011-03" db="EMBL/GenBank/DDBJ databases">
        <title>Annotation of Magnaporthe poae ATCC 64411.</title>
        <authorList>
            <person name="Ma L.-J."/>
            <person name="Dead R."/>
            <person name="Young S.K."/>
            <person name="Zeng Q."/>
            <person name="Gargeya S."/>
            <person name="Fitzgerald M."/>
            <person name="Haas B."/>
            <person name="Abouelleil A."/>
            <person name="Alvarado L."/>
            <person name="Arachchi H.M."/>
            <person name="Berlin A."/>
            <person name="Brown A."/>
            <person name="Chapman S.B."/>
            <person name="Chen Z."/>
            <person name="Dunbar C."/>
            <person name="Freedman E."/>
            <person name="Gearin G."/>
            <person name="Gellesch M."/>
            <person name="Goldberg J."/>
            <person name="Griggs A."/>
            <person name="Gujja S."/>
            <person name="Heiman D."/>
            <person name="Howarth C."/>
            <person name="Larson L."/>
            <person name="Lui A."/>
            <person name="MacDonald P.J.P."/>
            <person name="Mehta T."/>
            <person name="Montmayeur A."/>
            <person name="Murphy C."/>
            <person name="Neiman D."/>
            <person name="Pearson M."/>
            <person name="Priest M."/>
            <person name="Roberts A."/>
            <person name="Saif S."/>
            <person name="Shea T."/>
            <person name="Shenoy N."/>
            <person name="Sisk P."/>
            <person name="Stolte C."/>
            <person name="Sykes S."/>
            <person name="Yandava C."/>
            <person name="Wortman J."/>
            <person name="Nusbaum C."/>
            <person name="Birren B."/>
        </authorList>
    </citation>
    <scope>NUCLEOTIDE SEQUENCE</scope>
    <source>
        <strain evidence="5">ATCC 64411</strain>
    </source>
</reference>
<name>A0A0C4DW31_MAGP6</name>
<dbReference type="InterPro" id="IPR016461">
    <property type="entry name" value="COMT-like"/>
</dbReference>
<protein>
    <recommendedName>
        <fullName evidence="4">O-methyltransferase C-terminal domain-containing protein</fullName>
    </recommendedName>
</protein>
<dbReference type="STRING" id="644358.A0A0C4DW31"/>
<dbReference type="EnsemblFungi" id="MAPG_04200T0">
    <property type="protein sequence ID" value="MAPG_04200T0"/>
    <property type="gene ID" value="MAPG_04200"/>
</dbReference>